<dbReference type="RefSeq" id="WP_111135273.1">
    <property type="nucleotide sequence ID" value="NZ_POUB01000116.1"/>
</dbReference>
<name>A0A2W2CEP1_9ACTN</name>
<evidence type="ECO:0000313" key="2">
    <source>
        <dbReference type="Proteomes" id="UP000248749"/>
    </source>
</evidence>
<organism evidence="1 2">
    <name type="scientific">Micromonospora deserti</name>
    <dbReference type="NCBI Taxonomy" id="2070366"/>
    <lineage>
        <taxon>Bacteria</taxon>
        <taxon>Bacillati</taxon>
        <taxon>Actinomycetota</taxon>
        <taxon>Actinomycetes</taxon>
        <taxon>Micromonosporales</taxon>
        <taxon>Micromonosporaceae</taxon>
        <taxon>Micromonospora</taxon>
    </lineage>
</organism>
<evidence type="ECO:0008006" key="3">
    <source>
        <dbReference type="Google" id="ProtNLM"/>
    </source>
</evidence>
<evidence type="ECO:0000313" key="1">
    <source>
        <dbReference type="EMBL" id="PZF96250.1"/>
    </source>
</evidence>
<accession>A0A2W2CEP1</accession>
<dbReference type="OrthoDB" id="8481162at2"/>
<reference evidence="1 2" key="1">
    <citation type="submission" date="2018-01" db="EMBL/GenBank/DDBJ databases">
        <title>Draft genome sequence of Salinispora sp. 13K206.</title>
        <authorList>
            <person name="Sahin N."/>
            <person name="Saygin H."/>
            <person name="Ay H."/>
        </authorList>
    </citation>
    <scope>NUCLEOTIDE SEQUENCE [LARGE SCALE GENOMIC DNA]</scope>
    <source>
        <strain evidence="1 2">13K206</strain>
    </source>
</reference>
<dbReference type="Proteomes" id="UP000248749">
    <property type="component" value="Unassembled WGS sequence"/>
</dbReference>
<dbReference type="EMBL" id="POUB01000116">
    <property type="protein sequence ID" value="PZF96250.1"/>
    <property type="molecule type" value="Genomic_DNA"/>
</dbReference>
<proteinExistence type="predicted"/>
<comment type="caution">
    <text evidence="1">The sequence shown here is derived from an EMBL/GenBank/DDBJ whole genome shotgun (WGS) entry which is preliminary data.</text>
</comment>
<keyword evidence="2" id="KW-1185">Reference proteome</keyword>
<protein>
    <recommendedName>
        <fullName evidence="3">DUF1579 domain-containing protein</fullName>
    </recommendedName>
</protein>
<dbReference type="AlphaFoldDB" id="A0A2W2CEP1"/>
<gene>
    <name evidence="1" type="ORF">C1I99_17355</name>
</gene>
<sequence length="146" mass="16091">MTDEIIDNQLTSNVPHAALRSLDVLVGTWQIFGPTHSGTVTYEWMPGGHFLVQHVNLIQDDHCTTGVEYIGYDADTDTLKSHFFGSTGDILEYVYELADRNLTIWFGQPGSPAKYTGTFDAQATSATGAWTWPGGGYTSIMTRVRP</sequence>